<gene>
    <name evidence="5" type="ORF">C4900_05940</name>
</gene>
<proteinExistence type="inferred from homology"/>
<dbReference type="Proteomes" id="UP000253250">
    <property type="component" value="Unassembled WGS sequence"/>
</dbReference>
<comment type="caution">
    <text evidence="5">The sequence shown here is derived from an EMBL/GenBank/DDBJ whole genome shotgun (WGS) entry which is preliminary data.</text>
</comment>
<dbReference type="InterPro" id="IPR050808">
    <property type="entry name" value="Phage_Integrase"/>
</dbReference>
<dbReference type="OrthoDB" id="9795573at2"/>
<dbReference type="PANTHER" id="PTHR30629">
    <property type="entry name" value="PROPHAGE INTEGRASE"/>
    <property type="match status" value="1"/>
</dbReference>
<dbReference type="InterPro" id="IPR011010">
    <property type="entry name" value="DNA_brk_join_enz"/>
</dbReference>
<keyword evidence="3" id="KW-0233">DNA recombination</keyword>
<sequence>MIALLAMPVMSTKLTLYRKVGRSRSCMIFLTLVRKSERIQAAWDEVDFENATWAIPKPRMKGRNPHAVYLSRQALDIFVALHTRAASPKFMRPSRTDAVLCLSNAILNRVTQIVAERAQAAGLSRESFTVHDLRRVGSTRLNEIGFNRDWIEKCLAHEDGRSTRSIYSKAEYAKRRRHMLQGWTNMVDAWIDGQTYVPQLVPGERGGACVESDRVRTTRPDGFLCVGRC</sequence>
<feature type="domain" description="Tyr recombinase" evidence="4">
    <location>
        <begin position="1"/>
        <end position="181"/>
    </location>
</feature>
<accession>A0A368HIP0</accession>
<dbReference type="GO" id="GO:0015074">
    <property type="term" value="P:DNA integration"/>
    <property type="evidence" value="ECO:0007669"/>
    <property type="project" value="UniProtKB-KW"/>
</dbReference>
<dbReference type="Gene3D" id="1.10.443.10">
    <property type="entry name" value="Intergrase catalytic core"/>
    <property type="match status" value="1"/>
</dbReference>
<evidence type="ECO:0000313" key="5">
    <source>
        <dbReference type="EMBL" id="RCN59246.1"/>
    </source>
</evidence>
<dbReference type="SUPFAM" id="SSF56349">
    <property type="entry name" value="DNA breaking-rejoining enzymes"/>
    <property type="match status" value="1"/>
</dbReference>
<dbReference type="EMBL" id="PSYR01000001">
    <property type="protein sequence ID" value="RCN59246.1"/>
    <property type="molecule type" value="Genomic_DNA"/>
</dbReference>
<name>A0A368HIP0_9GAMM</name>
<dbReference type="GO" id="GO:0003677">
    <property type="term" value="F:DNA binding"/>
    <property type="evidence" value="ECO:0007669"/>
    <property type="project" value="InterPro"/>
</dbReference>
<dbReference type="PANTHER" id="PTHR30629:SF2">
    <property type="entry name" value="PROPHAGE INTEGRASE INTS-RELATED"/>
    <property type="match status" value="1"/>
</dbReference>
<evidence type="ECO:0000259" key="4">
    <source>
        <dbReference type="PROSITE" id="PS51898"/>
    </source>
</evidence>
<reference evidence="5 6" key="1">
    <citation type="submission" date="2018-02" db="EMBL/GenBank/DDBJ databases">
        <title>Insights into the biology of acidophilic members of the Acidiferrobacteraceae family derived from comparative genomic analyses.</title>
        <authorList>
            <person name="Issotta F."/>
            <person name="Thyssen C."/>
            <person name="Mena C."/>
            <person name="Moya A."/>
            <person name="Bellenberg S."/>
            <person name="Sproer C."/>
            <person name="Covarrubias P.C."/>
            <person name="Sand W."/>
            <person name="Quatrini R."/>
            <person name="Vera M."/>
        </authorList>
    </citation>
    <scope>NUCLEOTIDE SEQUENCE [LARGE SCALE GENOMIC DNA]</scope>
    <source>
        <strain evidence="6">m-1</strain>
    </source>
</reference>
<keyword evidence="2" id="KW-0229">DNA integration</keyword>
<evidence type="ECO:0000256" key="3">
    <source>
        <dbReference type="ARBA" id="ARBA00023172"/>
    </source>
</evidence>
<dbReference type="Pfam" id="PF00589">
    <property type="entry name" value="Phage_integrase"/>
    <property type="match status" value="1"/>
</dbReference>
<dbReference type="CDD" id="cd00801">
    <property type="entry name" value="INT_P4_C"/>
    <property type="match status" value="1"/>
</dbReference>
<evidence type="ECO:0000256" key="2">
    <source>
        <dbReference type="ARBA" id="ARBA00022908"/>
    </source>
</evidence>
<keyword evidence="6" id="KW-1185">Reference proteome</keyword>
<dbReference type="PROSITE" id="PS51898">
    <property type="entry name" value="TYR_RECOMBINASE"/>
    <property type="match status" value="1"/>
</dbReference>
<dbReference type="InterPro" id="IPR013762">
    <property type="entry name" value="Integrase-like_cat_sf"/>
</dbReference>
<dbReference type="AlphaFoldDB" id="A0A368HIP0"/>
<evidence type="ECO:0000313" key="6">
    <source>
        <dbReference type="Proteomes" id="UP000253250"/>
    </source>
</evidence>
<dbReference type="GO" id="GO:0006310">
    <property type="term" value="P:DNA recombination"/>
    <property type="evidence" value="ECO:0007669"/>
    <property type="project" value="UniProtKB-KW"/>
</dbReference>
<protein>
    <recommendedName>
        <fullName evidence="4">Tyr recombinase domain-containing protein</fullName>
    </recommendedName>
</protein>
<dbReference type="InterPro" id="IPR002104">
    <property type="entry name" value="Integrase_catalytic"/>
</dbReference>
<evidence type="ECO:0000256" key="1">
    <source>
        <dbReference type="ARBA" id="ARBA00008857"/>
    </source>
</evidence>
<organism evidence="5 6">
    <name type="scientific">Acidiferrobacter thiooxydans</name>
    <dbReference type="NCBI Taxonomy" id="163359"/>
    <lineage>
        <taxon>Bacteria</taxon>
        <taxon>Pseudomonadati</taxon>
        <taxon>Pseudomonadota</taxon>
        <taxon>Gammaproteobacteria</taxon>
        <taxon>Acidiferrobacterales</taxon>
        <taxon>Acidiferrobacteraceae</taxon>
        <taxon>Acidiferrobacter</taxon>
    </lineage>
</organism>
<comment type="similarity">
    <text evidence="1">Belongs to the 'phage' integrase family.</text>
</comment>